<evidence type="ECO:0000313" key="1">
    <source>
        <dbReference type="EMBL" id="CDW23576.1"/>
    </source>
</evidence>
<organism evidence="1">
    <name type="scientific">Lepeophtheirus salmonis</name>
    <name type="common">Salmon louse</name>
    <name type="synonym">Caligus salmonis</name>
    <dbReference type="NCBI Taxonomy" id="72036"/>
    <lineage>
        <taxon>Eukaryota</taxon>
        <taxon>Metazoa</taxon>
        <taxon>Ecdysozoa</taxon>
        <taxon>Arthropoda</taxon>
        <taxon>Crustacea</taxon>
        <taxon>Multicrustacea</taxon>
        <taxon>Hexanauplia</taxon>
        <taxon>Copepoda</taxon>
        <taxon>Siphonostomatoida</taxon>
        <taxon>Caligidae</taxon>
        <taxon>Lepeophtheirus</taxon>
    </lineage>
</organism>
<proteinExistence type="predicted"/>
<reference evidence="1" key="1">
    <citation type="submission" date="2014-05" db="EMBL/GenBank/DDBJ databases">
        <authorList>
            <person name="Chronopoulou M."/>
        </authorList>
    </citation>
    <scope>NUCLEOTIDE SEQUENCE</scope>
    <source>
        <tissue evidence="1">Whole organism</tissue>
    </source>
</reference>
<protein>
    <submittedName>
        <fullName evidence="1">Uncharacterized protein</fullName>
    </submittedName>
</protein>
<name>A0A0K2TDP8_LEPSM</name>
<sequence length="44" mass="4911">GFINPPINGRGQTAFLVYKVVEGSIYVTGEEKKKKDVDTKRAKK</sequence>
<dbReference type="AlphaFoldDB" id="A0A0K2TDP8"/>
<dbReference type="EMBL" id="HACA01006215">
    <property type="protein sequence ID" value="CDW23576.1"/>
    <property type="molecule type" value="Transcribed_RNA"/>
</dbReference>
<accession>A0A0K2TDP8</accession>
<feature type="non-terminal residue" evidence="1">
    <location>
        <position position="1"/>
    </location>
</feature>